<dbReference type="RefSeq" id="WP_095696870.1">
    <property type="nucleotide sequence ID" value="NZ_CP016778.1"/>
</dbReference>
<dbReference type="Pfam" id="PF02746">
    <property type="entry name" value="MR_MLE_N"/>
    <property type="match status" value="1"/>
</dbReference>
<dbReference type="SFLD" id="SFLDS00001">
    <property type="entry name" value="Enolase"/>
    <property type="match status" value="1"/>
</dbReference>
<dbReference type="AlphaFoldDB" id="A0AAC9YXJ5"/>
<dbReference type="GO" id="GO:0016052">
    <property type="term" value="P:carbohydrate catabolic process"/>
    <property type="evidence" value="ECO:0007669"/>
    <property type="project" value="TreeGrafter"/>
</dbReference>
<dbReference type="Proteomes" id="UP000217194">
    <property type="component" value="Chromosome"/>
</dbReference>
<dbReference type="Pfam" id="PF13378">
    <property type="entry name" value="MR_MLE_C"/>
    <property type="match status" value="1"/>
</dbReference>
<name>A0AAC9YXJ5_9ACTN</name>
<evidence type="ECO:0000313" key="5">
    <source>
        <dbReference type="EMBL" id="ASY22370.1"/>
    </source>
</evidence>
<dbReference type="GO" id="GO:0016836">
    <property type="term" value="F:hydro-lyase activity"/>
    <property type="evidence" value="ECO:0007669"/>
    <property type="project" value="TreeGrafter"/>
</dbReference>
<dbReference type="EMBL" id="CP016778">
    <property type="protein sequence ID" value="ASY22370.1"/>
    <property type="molecule type" value="Genomic_DNA"/>
</dbReference>
<dbReference type="PANTHER" id="PTHR13794">
    <property type="entry name" value="ENOLASE SUPERFAMILY, MANDELATE RACEMASE"/>
    <property type="match status" value="1"/>
</dbReference>
<dbReference type="Gene3D" id="3.20.20.120">
    <property type="entry name" value="Enolase-like C-terminal domain"/>
    <property type="match status" value="1"/>
</dbReference>
<evidence type="ECO:0000313" key="6">
    <source>
        <dbReference type="Proteomes" id="UP000217194"/>
    </source>
</evidence>
<comment type="cofactor">
    <cofactor evidence="1">
        <name>Mg(2+)</name>
        <dbReference type="ChEBI" id="CHEBI:18420"/>
    </cofactor>
</comment>
<reference evidence="5 6" key="1">
    <citation type="submission" date="2016-07" db="EMBL/GenBank/DDBJ databases">
        <title>High microdiversification within the ubiquitous acI lineage of Actinobacteria.</title>
        <authorList>
            <person name="Neuenschwander S.M."/>
            <person name="Salcher M."/>
            <person name="Ghai R."/>
            <person name="Pernthaler J."/>
        </authorList>
    </citation>
    <scope>NUCLEOTIDE SEQUENCE [LARGE SCALE GENOMIC DNA]</scope>
    <source>
        <strain evidence="5">MMS-IIB-76</strain>
    </source>
</reference>
<keyword evidence="3" id="KW-0460">Magnesium</keyword>
<dbReference type="InterPro" id="IPR013342">
    <property type="entry name" value="Mandelate_racemase_C"/>
</dbReference>
<dbReference type="InterPro" id="IPR036849">
    <property type="entry name" value="Enolase-like_C_sf"/>
</dbReference>
<dbReference type="GO" id="GO:0000287">
    <property type="term" value="F:magnesium ion binding"/>
    <property type="evidence" value="ECO:0007669"/>
    <property type="project" value="TreeGrafter"/>
</dbReference>
<organism evidence="5 6">
    <name type="scientific">Candidatus Planktophila versatilis</name>
    <dbReference type="NCBI Taxonomy" id="1884905"/>
    <lineage>
        <taxon>Bacteria</taxon>
        <taxon>Bacillati</taxon>
        <taxon>Actinomycetota</taxon>
        <taxon>Actinomycetes</taxon>
        <taxon>Candidatus Nanopelagicales</taxon>
        <taxon>Candidatus Nanopelagicaceae</taxon>
        <taxon>Candidatus Planktophila</taxon>
    </lineage>
</organism>
<dbReference type="SMART" id="SM00922">
    <property type="entry name" value="MR_MLE"/>
    <property type="match status" value="1"/>
</dbReference>
<dbReference type="InterPro" id="IPR046945">
    <property type="entry name" value="RHMD-like"/>
</dbReference>
<feature type="domain" description="Mandelate racemase/muconate lactonizing enzyme C-terminal" evidence="4">
    <location>
        <begin position="127"/>
        <end position="231"/>
    </location>
</feature>
<dbReference type="InterPro" id="IPR029065">
    <property type="entry name" value="Enolase_C-like"/>
</dbReference>
<evidence type="ECO:0000256" key="3">
    <source>
        <dbReference type="ARBA" id="ARBA00022842"/>
    </source>
</evidence>
<keyword evidence="2" id="KW-0479">Metal-binding</keyword>
<accession>A0AAC9YXJ5</accession>
<dbReference type="CDD" id="cd03316">
    <property type="entry name" value="MR_like"/>
    <property type="match status" value="1"/>
</dbReference>
<evidence type="ECO:0000259" key="4">
    <source>
        <dbReference type="SMART" id="SM00922"/>
    </source>
</evidence>
<proteinExistence type="predicted"/>
<dbReference type="InterPro" id="IPR029017">
    <property type="entry name" value="Enolase-like_N"/>
</dbReference>
<dbReference type="InterPro" id="IPR013341">
    <property type="entry name" value="Mandelate_racemase_N_dom"/>
</dbReference>
<dbReference type="PANTHER" id="PTHR13794:SF58">
    <property type="entry name" value="MITOCHONDRIAL ENOLASE SUPERFAMILY MEMBER 1"/>
    <property type="match status" value="1"/>
</dbReference>
<protein>
    <submittedName>
        <fullName evidence="5">Mandelate racemase</fullName>
    </submittedName>
</protein>
<dbReference type="Gene3D" id="3.30.390.10">
    <property type="entry name" value="Enolase-like, N-terminal domain"/>
    <property type="match status" value="1"/>
</dbReference>
<evidence type="ECO:0000256" key="2">
    <source>
        <dbReference type="ARBA" id="ARBA00022723"/>
    </source>
</evidence>
<evidence type="ECO:0000256" key="1">
    <source>
        <dbReference type="ARBA" id="ARBA00001946"/>
    </source>
</evidence>
<sequence length="368" mass="41117">MKITEIKSAIYEMEPSNSDDFRYTRIRITQVFTDEGVTGYGFCDVDNQSLIKEIKPALIGKDPRDIIEILGAGLLKGSASLENALWDISGKVAGVPVRNLLGSTKESMDYYLTCVWPGKDDQSHLSPDQQAEQIALYYGMGHKKFKFRSWRENALDDVEVVRKIRELVGGRDKIELMIDRTAHYPGWVWSYKEALDAAMRFQELDVTWLEEPFAQDDLDSYRRLAEEVDISITGGEWTSDLSIFLEYISTRAVDIIQPDVCIAGGIWPTRLVGALAQAHGTECILHGTNGPDLAASLQVAATIPSCRMMEVALVFPPLTPEEMYSPLKRILNSDYLFKFEKGKIILPTAPGLGVEINEDALAKCKIVG</sequence>
<dbReference type="SFLD" id="SFLDG00179">
    <property type="entry name" value="mandelate_racemase"/>
    <property type="match status" value="1"/>
</dbReference>
<dbReference type="SUPFAM" id="SSF51604">
    <property type="entry name" value="Enolase C-terminal domain-like"/>
    <property type="match status" value="1"/>
</dbReference>
<dbReference type="SUPFAM" id="SSF54826">
    <property type="entry name" value="Enolase N-terminal domain-like"/>
    <property type="match status" value="1"/>
</dbReference>
<gene>
    <name evidence="5" type="ORF">A1sIIB76_02015</name>
</gene>